<reference evidence="2" key="1">
    <citation type="submission" date="2019-12" db="UniProtKB">
        <authorList>
            <consortium name="WormBaseParasite"/>
        </authorList>
    </citation>
    <scope>IDENTIFICATION</scope>
</reference>
<name>A0A5S6QRU8_TRIMR</name>
<dbReference type="AlphaFoldDB" id="A0A5S6QRU8"/>
<accession>A0A5S6QRU8</accession>
<evidence type="ECO:0000313" key="1">
    <source>
        <dbReference type="Proteomes" id="UP000046395"/>
    </source>
</evidence>
<sequence>MNFRELNEHIASRVERELECFGLECKPHERVSIMSVLVLSFSTMSQREEMGSADAAGEPSLDCWLRYRQVCTALHQMCTEFPSRNRLPQG</sequence>
<organism evidence="1 2">
    <name type="scientific">Trichuris muris</name>
    <name type="common">Mouse whipworm</name>
    <dbReference type="NCBI Taxonomy" id="70415"/>
    <lineage>
        <taxon>Eukaryota</taxon>
        <taxon>Metazoa</taxon>
        <taxon>Ecdysozoa</taxon>
        <taxon>Nematoda</taxon>
        <taxon>Enoplea</taxon>
        <taxon>Dorylaimia</taxon>
        <taxon>Trichinellida</taxon>
        <taxon>Trichuridae</taxon>
        <taxon>Trichuris</taxon>
    </lineage>
</organism>
<dbReference type="WBParaSite" id="TMUE_2000009612.1">
    <property type="protein sequence ID" value="TMUE_2000009612.1"/>
    <property type="gene ID" value="WBGene00300657"/>
</dbReference>
<protein>
    <submittedName>
        <fullName evidence="2">Uncharacterized protein</fullName>
    </submittedName>
</protein>
<evidence type="ECO:0000313" key="2">
    <source>
        <dbReference type="WBParaSite" id="TMUE_2000009612.1"/>
    </source>
</evidence>
<proteinExistence type="predicted"/>
<dbReference type="Proteomes" id="UP000046395">
    <property type="component" value="Unassembled WGS sequence"/>
</dbReference>
<keyword evidence="1" id="KW-1185">Reference proteome</keyword>